<dbReference type="KEGG" id="wvi:Weevi_0539"/>
<accession>F0NZC9</accession>
<organism evidence="2 3">
    <name type="scientific">Weeksella virosa (strain ATCC 43766 / DSM 16922 / JCM 21250 / CCUG 30538 / CDC 9751 / IAM 14551 / NBRC 16016 / NCTC 11634 / CL345/78)</name>
    <dbReference type="NCBI Taxonomy" id="865938"/>
    <lineage>
        <taxon>Bacteria</taxon>
        <taxon>Pseudomonadati</taxon>
        <taxon>Bacteroidota</taxon>
        <taxon>Flavobacteriia</taxon>
        <taxon>Flavobacteriales</taxon>
        <taxon>Weeksellaceae</taxon>
        <taxon>Weeksella</taxon>
    </lineage>
</organism>
<dbReference type="HOGENOM" id="CLU_2605168_0_0_10"/>
<evidence type="ECO:0000313" key="3">
    <source>
        <dbReference type="Proteomes" id="UP000008641"/>
    </source>
</evidence>
<dbReference type="OrthoDB" id="1454795at2"/>
<evidence type="ECO:0000256" key="1">
    <source>
        <dbReference type="SAM" id="MobiDB-lite"/>
    </source>
</evidence>
<sequence>MKKIVFLASFMVLAISCNKKPGGNHAILPVTHPPVEVPSHEDHPVTHKEATTEEAPKKDSVEATATETVEKKDTVEAKK</sequence>
<name>F0NZC9_WEEVC</name>
<feature type="compositionally biased region" description="Basic and acidic residues" evidence="1">
    <location>
        <begin position="38"/>
        <end position="61"/>
    </location>
</feature>
<reference evidence="3" key="2">
    <citation type="journal article" date="2011" name="Stand. Genomic Sci.">
        <title>Complete genome sequence of Weeksella virosa type strain (9751T).</title>
        <authorList>
            <person name="Lang E."/>
            <person name="Teshima H."/>
            <person name="Lucas S."/>
            <person name="Lapidus A."/>
            <person name="Hammon N."/>
            <person name="Deshpande S."/>
            <person name="Nolan M."/>
            <person name="Cheng J."/>
            <person name="Pitluck S."/>
            <person name="Liolios K."/>
            <person name="Pagani I."/>
            <person name="Mikhailova N."/>
            <person name="Ivanova N."/>
            <person name="Mavromatis K."/>
            <person name="Pati A."/>
            <person name="Tapia R."/>
            <person name="Han C."/>
            <person name="Goodwin L."/>
            <person name="Chen A."/>
            <person name="Palaniappan K."/>
            <person name="Land M."/>
            <person name="Hauser L."/>
            <person name="Chang Y."/>
            <person name="Jeffries C."/>
            <person name="Brambilla E."/>
            <person name="Kopitz M."/>
            <person name="Rohde M."/>
            <person name="Goker M."/>
            <person name="Tindall B."/>
            <person name="Detter J."/>
            <person name="Woyke T."/>
            <person name="Bristow J."/>
            <person name="Eisen J."/>
            <person name="Markowitz V."/>
            <person name="Hugenholtz P."/>
            <person name="Klenk H."/>
            <person name="Kyrpides N."/>
        </authorList>
    </citation>
    <scope>NUCLEOTIDE SEQUENCE [LARGE SCALE GENOMIC DNA]</scope>
    <source>
        <strain evidence="3">ATCC 43766 / DSM 16922 / JCM 21250 / NBRC 16016 / NCTC 11634 / CL345/78</strain>
    </source>
</reference>
<proteinExistence type="predicted"/>
<dbReference type="PROSITE" id="PS51257">
    <property type="entry name" value="PROKAR_LIPOPROTEIN"/>
    <property type="match status" value="1"/>
</dbReference>
<protein>
    <recommendedName>
        <fullName evidence="4">Lipoprotein</fullName>
    </recommendedName>
</protein>
<gene>
    <name evidence="2" type="ordered locus">Weevi_0539</name>
</gene>
<evidence type="ECO:0008006" key="4">
    <source>
        <dbReference type="Google" id="ProtNLM"/>
    </source>
</evidence>
<reference evidence="2 3" key="1">
    <citation type="journal article" date="2011" name="Stand. Genomic Sci.">
        <title>Complete genome sequence of Weeksella virosa type strain (9751).</title>
        <authorList>
            <person name="Lang E."/>
            <person name="Teshima H."/>
            <person name="Lucas S."/>
            <person name="Lapidus A."/>
            <person name="Hammon N."/>
            <person name="Deshpande S."/>
            <person name="Nolan M."/>
            <person name="Cheng J.F."/>
            <person name="Pitluck S."/>
            <person name="Liolios K."/>
            <person name="Pagani I."/>
            <person name="Mikhailova N."/>
            <person name="Ivanova N."/>
            <person name="Mavromatis K."/>
            <person name="Pati A."/>
            <person name="Tapia R."/>
            <person name="Han C."/>
            <person name="Goodwin L."/>
            <person name="Chen A."/>
            <person name="Palaniappan K."/>
            <person name="Land M."/>
            <person name="Hauser L."/>
            <person name="Chang Y.J."/>
            <person name="Jeffries C.D."/>
            <person name="Brambilla E.M."/>
            <person name="Kopitz M."/>
            <person name="Rohde M."/>
            <person name="Goker M."/>
            <person name="Tindall B.J."/>
            <person name="Detter J.C."/>
            <person name="Woyke T."/>
            <person name="Bristow J."/>
            <person name="Eisen J.A."/>
            <person name="Markowitz V."/>
            <person name="Hugenholtz P."/>
            <person name="Klenk H.P."/>
            <person name="Kyrpides N.C."/>
        </authorList>
    </citation>
    <scope>NUCLEOTIDE SEQUENCE [LARGE SCALE GENOMIC DNA]</scope>
    <source>
        <strain evidence="3">ATCC 43766 / DSM 16922 / JCM 21250 / NBRC 16016 / NCTC 11634 / CL345/78</strain>
    </source>
</reference>
<dbReference type="AlphaFoldDB" id="F0NZC9"/>
<evidence type="ECO:0000313" key="2">
    <source>
        <dbReference type="EMBL" id="ADX67258.1"/>
    </source>
</evidence>
<dbReference type="STRING" id="865938.Weevi_0539"/>
<dbReference type="Proteomes" id="UP000008641">
    <property type="component" value="Chromosome"/>
</dbReference>
<dbReference type="RefSeq" id="WP_013597650.1">
    <property type="nucleotide sequence ID" value="NC_015144.1"/>
</dbReference>
<keyword evidence="3" id="KW-1185">Reference proteome</keyword>
<dbReference type="EMBL" id="CP002455">
    <property type="protein sequence ID" value="ADX67258.1"/>
    <property type="molecule type" value="Genomic_DNA"/>
</dbReference>
<feature type="compositionally biased region" description="Basic and acidic residues" evidence="1">
    <location>
        <begin position="68"/>
        <end position="79"/>
    </location>
</feature>
<feature type="region of interest" description="Disordered" evidence="1">
    <location>
        <begin position="36"/>
        <end position="79"/>
    </location>
</feature>